<dbReference type="Proteomes" id="UP001597100">
    <property type="component" value="Unassembled WGS sequence"/>
</dbReference>
<gene>
    <name evidence="2" type="ORF">ACFQ1G_03675</name>
</gene>
<protein>
    <submittedName>
        <fullName evidence="2">DinB family protein</fullName>
    </submittedName>
</protein>
<proteinExistence type="predicted"/>
<dbReference type="EMBL" id="JBHTJP010000032">
    <property type="protein sequence ID" value="MFD0975882.1"/>
    <property type="molecule type" value="Genomic_DNA"/>
</dbReference>
<keyword evidence="3" id="KW-1185">Reference proteome</keyword>
<dbReference type="InterPro" id="IPR024775">
    <property type="entry name" value="DinB-like"/>
</dbReference>
<dbReference type="InterPro" id="IPR034660">
    <property type="entry name" value="DinB/YfiT-like"/>
</dbReference>
<dbReference type="RefSeq" id="WP_380736919.1">
    <property type="nucleotide sequence ID" value="NZ_JBHTJP010000032.1"/>
</dbReference>
<comment type="caution">
    <text evidence="2">The sequence shown here is derived from an EMBL/GenBank/DDBJ whole genome shotgun (WGS) entry which is preliminary data.</text>
</comment>
<evidence type="ECO:0000313" key="3">
    <source>
        <dbReference type="Proteomes" id="UP001597100"/>
    </source>
</evidence>
<dbReference type="Pfam" id="PF12867">
    <property type="entry name" value="DinB_2"/>
    <property type="match status" value="1"/>
</dbReference>
<dbReference type="SUPFAM" id="SSF109854">
    <property type="entry name" value="DinB/YfiT-like putative metalloenzymes"/>
    <property type="match status" value="1"/>
</dbReference>
<evidence type="ECO:0000313" key="2">
    <source>
        <dbReference type="EMBL" id="MFD0975882.1"/>
    </source>
</evidence>
<organism evidence="2 3">
    <name type="scientific">Salinimicrobium gaetbulicola</name>
    <dbReference type="NCBI Taxonomy" id="999702"/>
    <lineage>
        <taxon>Bacteria</taxon>
        <taxon>Pseudomonadati</taxon>
        <taxon>Bacteroidota</taxon>
        <taxon>Flavobacteriia</taxon>
        <taxon>Flavobacteriales</taxon>
        <taxon>Flavobacteriaceae</taxon>
        <taxon>Salinimicrobium</taxon>
    </lineage>
</organism>
<feature type="domain" description="DinB-like" evidence="1">
    <location>
        <begin position="25"/>
        <end position="147"/>
    </location>
</feature>
<reference evidence="3" key="1">
    <citation type="journal article" date="2019" name="Int. J. Syst. Evol. Microbiol.">
        <title>The Global Catalogue of Microorganisms (GCM) 10K type strain sequencing project: providing services to taxonomists for standard genome sequencing and annotation.</title>
        <authorList>
            <consortium name="The Broad Institute Genomics Platform"/>
            <consortium name="The Broad Institute Genome Sequencing Center for Infectious Disease"/>
            <person name="Wu L."/>
            <person name="Ma J."/>
        </authorList>
    </citation>
    <scope>NUCLEOTIDE SEQUENCE [LARGE SCALE GENOMIC DNA]</scope>
    <source>
        <strain evidence="3">CCUG 60898</strain>
    </source>
</reference>
<accession>A0ABW3ICX4</accession>
<name>A0ABW3ICX4_9FLAO</name>
<sequence>MGTSGSTKEQLVSHLSGGHAFMPVEELLKKISFKDVGKRPKGLPYSFYEQFYHLKFTQQDILNYCRNKDYEEHSWPEDYWPDHQAPSNEKEWEHLKSDFFKEREALAAHVLDPENDLSDPVPSNEKHSIFREIMLVIEHTAYHTGQLLIILRLLGLHSS</sequence>
<dbReference type="Gene3D" id="1.20.120.450">
    <property type="entry name" value="dinb family like domain"/>
    <property type="match status" value="1"/>
</dbReference>
<evidence type="ECO:0000259" key="1">
    <source>
        <dbReference type="Pfam" id="PF12867"/>
    </source>
</evidence>